<gene>
    <name evidence="2" type="ORF">SAMN06295879_2197</name>
</gene>
<feature type="domain" description="NAD-dependent epimerase/dehydratase" evidence="1">
    <location>
        <begin position="4"/>
        <end position="197"/>
    </location>
</feature>
<dbReference type="SUPFAM" id="SSF51735">
    <property type="entry name" value="NAD(P)-binding Rossmann-fold domains"/>
    <property type="match status" value="1"/>
</dbReference>
<protein>
    <submittedName>
        <fullName evidence="2">Nucleoside-diphosphate-sugar epimerase</fullName>
    </submittedName>
</protein>
<dbReference type="GO" id="GO:0005737">
    <property type="term" value="C:cytoplasm"/>
    <property type="evidence" value="ECO:0007669"/>
    <property type="project" value="TreeGrafter"/>
</dbReference>
<proteinExistence type="predicted"/>
<dbReference type="PANTHER" id="PTHR48079">
    <property type="entry name" value="PROTEIN YEEZ"/>
    <property type="match status" value="1"/>
</dbReference>
<evidence type="ECO:0000259" key="1">
    <source>
        <dbReference type="Pfam" id="PF01370"/>
    </source>
</evidence>
<dbReference type="RefSeq" id="WP_078714427.1">
    <property type="nucleotide sequence ID" value="NZ_FUYG01000005.1"/>
</dbReference>
<dbReference type="GO" id="GO:0004029">
    <property type="term" value="F:aldehyde dehydrogenase (NAD+) activity"/>
    <property type="evidence" value="ECO:0007669"/>
    <property type="project" value="TreeGrafter"/>
</dbReference>
<dbReference type="Proteomes" id="UP000189735">
    <property type="component" value="Unassembled WGS sequence"/>
</dbReference>
<accession>A0A1T4Y4U6</accession>
<dbReference type="Gene3D" id="3.40.50.720">
    <property type="entry name" value="NAD(P)-binding Rossmann-like Domain"/>
    <property type="match status" value="1"/>
</dbReference>
<name>A0A1T4Y4U6_9MICO</name>
<dbReference type="InterPro" id="IPR036291">
    <property type="entry name" value="NAD(P)-bd_dom_sf"/>
</dbReference>
<dbReference type="InterPro" id="IPR051783">
    <property type="entry name" value="NAD(P)-dependent_oxidoreduct"/>
</dbReference>
<sequence>MRRVLVLGGTGWLGREIAQRAVAEGADVTCLARGESGAIPDGAHLVRADRLSPEAYDEVTGEWDDVVELSHDPQLVGPALDALASRAAHWTLVSSVSVYSRNDEPDADESAAVVEPLDVSEYADAKVAAERISLEHLGDRLLIARPGLVVGPGDPSDRFGYWLARFSRTGPALIPTTAHRFVQAIDVSDLASWIERAGRDHLTGVVNAVGEVVPMSEFLRAAATVAGYDGELVEVEDEVLLAHDVHYWAGPRSLPLWLPLSDAAFAQRSGAAYVASGGIRRSLHETLSRVRADELARGIDRLRRSGLTASDEQAVLRASR</sequence>
<evidence type="ECO:0000313" key="3">
    <source>
        <dbReference type="Proteomes" id="UP000189735"/>
    </source>
</evidence>
<dbReference type="EMBL" id="FUYG01000005">
    <property type="protein sequence ID" value="SKA96315.1"/>
    <property type="molecule type" value="Genomic_DNA"/>
</dbReference>
<dbReference type="AlphaFoldDB" id="A0A1T4Y4U6"/>
<dbReference type="InterPro" id="IPR001509">
    <property type="entry name" value="Epimerase_deHydtase"/>
</dbReference>
<dbReference type="Pfam" id="PF01370">
    <property type="entry name" value="Epimerase"/>
    <property type="match status" value="1"/>
</dbReference>
<organism evidence="2 3">
    <name type="scientific">Agreia bicolorata</name>
    <dbReference type="NCBI Taxonomy" id="110935"/>
    <lineage>
        <taxon>Bacteria</taxon>
        <taxon>Bacillati</taxon>
        <taxon>Actinomycetota</taxon>
        <taxon>Actinomycetes</taxon>
        <taxon>Micrococcales</taxon>
        <taxon>Microbacteriaceae</taxon>
        <taxon>Agreia</taxon>
    </lineage>
</organism>
<dbReference type="PANTHER" id="PTHR48079:SF6">
    <property type="entry name" value="NAD(P)-BINDING DOMAIN-CONTAINING PROTEIN-RELATED"/>
    <property type="match status" value="1"/>
</dbReference>
<evidence type="ECO:0000313" key="2">
    <source>
        <dbReference type="EMBL" id="SKA96315.1"/>
    </source>
</evidence>
<reference evidence="3" key="1">
    <citation type="submission" date="2017-02" db="EMBL/GenBank/DDBJ databases">
        <authorList>
            <person name="Varghese N."/>
            <person name="Submissions S."/>
        </authorList>
    </citation>
    <scope>NUCLEOTIDE SEQUENCE [LARGE SCALE GENOMIC DNA]</scope>
    <source>
        <strain evidence="3">VKM Ac-2052</strain>
    </source>
</reference>